<evidence type="ECO:0000313" key="7">
    <source>
        <dbReference type="EMBL" id="OAF64103.1"/>
    </source>
</evidence>
<comment type="pathway">
    <text evidence="6">Sulfur metabolism; glutathione biosynthesis; glutathione from L-cysteine and L-glutamate: step 1/2.</text>
</comment>
<evidence type="ECO:0000313" key="8">
    <source>
        <dbReference type="Proteomes" id="UP000078046"/>
    </source>
</evidence>
<evidence type="ECO:0000256" key="3">
    <source>
        <dbReference type="ARBA" id="ARBA00022684"/>
    </source>
</evidence>
<evidence type="ECO:0000256" key="1">
    <source>
        <dbReference type="ARBA" id="ARBA00012220"/>
    </source>
</evidence>
<dbReference type="EC" id="6.3.2.2" evidence="1 6"/>
<dbReference type="PANTHER" id="PTHR11164:SF0">
    <property type="entry name" value="GLUTAMATE--CYSTEINE LIGASE CATALYTIC SUBUNIT"/>
    <property type="match status" value="1"/>
</dbReference>
<reference evidence="7 8" key="1">
    <citation type="submission" date="2016-04" db="EMBL/GenBank/DDBJ databases">
        <title>The genome of Intoshia linei affirms orthonectids as highly simplified spiralians.</title>
        <authorList>
            <person name="Mikhailov K.V."/>
            <person name="Slusarev G.S."/>
            <person name="Nikitin M.A."/>
            <person name="Logacheva M.D."/>
            <person name="Penin A."/>
            <person name="Aleoshin V."/>
            <person name="Panchin Y.V."/>
        </authorList>
    </citation>
    <scope>NUCLEOTIDE SEQUENCE [LARGE SCALE GENOMIC DNA]</scope>
    <source>
        <strain evidence="7">Intl2013</strain>
        <tissue evidence="7">Whole animal</tissue>
    </source>
</reference>
<organism evidence="7 8">
    <name type="scientific">Intoshia linei</name>
    <dbReference type="NCBI Taxonomy" id="1819745"/>
    <lineage>
        <taxon>Eukaryota</taxon>
        <taxon>Metazoa</taxon>
        <taxon>Spiralia</taxon>
        <taxon>Lophotrochozoa</taxon>
        <taxon>Mesozoa</taxon>
        <taxon>Orthonectida</taxon>
        <taxon>Rhopaluridae</taxon>
        <taxon>Intoshia</taxon>
    </lineage>
</organism>
<dbReference type="Gene3D" id="3.30.590.50">
    <property type="match status" value="1"/>
</dbReference>
<gene>
    <name evidence="7" type="ORF">A3Q56_08192</name>
</gene>
<dbReference type="GO" id="GO:0006750">
    <property type="term" value="P:glutathione biosynthetic process"/>
    <property type="evidence" value="ECO:0007669"/>
    <property type="project" value="UniProtKB-UniRule"/>
</dbReference>
<dbReference type="OrthoDB" id="6264676at2759"/>
<dbReference type="GO" id="GO:0005524">
    <property type="term" value="F:ATP binding"/>
    <property type="evidence" value="ECO:0007669"/>
    <property type="project" value="UniProtKB-UniRule"/>
</dbReference>
<keyword evidence="3 6" id="KW-0317">Glutathione biosynthesis</keyword>
<dbReference type="GO" id="GO:0004357">
    <property type="term" value="F:glutamate-cysteine ligase activity"/>
    <property type="evidence" value="ECO:0007669"/>
    <property type="project" value="UniProtKB-UniRule"/>
</dbReference>
<dbReference type="AlphaFoldDB" id="A0A177ARV3"/>
<dbReference type="InterPro" id="IPR004308">
    <property type="entry name" value="GCS"/>
</dbReference>
<protein>
    <recommendedName>
        <fullName evidence="1 6">Glutamate--cysteine ligase</fullName>
        <ecNumber evidence="1 6">6.3.2.2</ecNumber>
    </recommendedName>
    <alternativeName>
        <fullName evidence="6">Gamma-ECS</fullName>
    </alternativeName>
    <alternativeName>
        <fullName evidence="6">Gamma-glutamylcysteine synthetase</fullName>
    </alternativeName>
</protein>
<dbReference type="Proteomes" id="UP000078046">
    <property type="component" value="Unassembled WGS sequence"/>
</dbReference>
<keyword evidence="2 6" id="KW-0436">Ligase</keyword>
<comment type="catalytic activity">
    <reaction evidence="6">
        <text>L-cysteine + L-glutamate + ATP = gamma-L-glutamyl-L-cysteine + ADP + phosphate + H(+)</text>
        <dbReference type="Rhea" id="RHEA:13285"/>
        <dbReference type="ChEBI" id="CHEBI:15378"/>
        <dbReference type="ChEBI" id="CHEBI:29985"/>
        <dbReference type="ChEBI" id="CHEBI:30616"/>
        <dbReference type="ChEBI" id="CHEBI:35235"/>
        <dbReference type="ChEBI" id="CHEBI:43474"/>
        <dbReference type="ChEBI" id="CHEBI:58173"/>
        <dbReference type="ChEBI" id="CHEBI:456216"/>
        <dbReference type="EC" id="6.3.2.2"/>
    </reaction>
</comment>
<evidence type="ECO:0000256" key="6">
    <source>
        <dbReference type="RuleBase" id="RU367135"/>
    </source>
</evidence>
<evidence type="ECO:0000256" key="2">
    <source>
        <dbReference type="ARBA" id="ARBA00022598"/>
    </source>
</evidence>
<comment type="caution">
    <text evidence="7">The sequence shown here is derived from an EMBL/GenBank/DDBJ whole genome shotgun (WGS) entry which is preliminary data.</text>
</comment>
<proteinExistence type="inferred from homology"/>
<keyword evidence="8" id="KW-1185">Reference proteome</keyword>
<accession>A0A177ARV3</accession>
<dbReference type="UniPathway" id="UPA00142">
    <property type="reaction ID" value="UER00209"/>
</dbReference>
<evidence type="ECO:0000256" key="4">
    <source>
        <dbReference type="ARBA" id="ARBA00022741"/>
    </source>
</evidence>
<comment type="similarity">
    <text evidence="6">Belongs to the glutamate--cysteine ligase type 3 family.</text>
</comment>
<evidence type="ECO:0000256" key="5">
    <source>
        <dbReference type="ARBA" id="ARBA00022840"/>
    </source>
</evidence>
<feature type="non-terminal residue" evidence="7">
    <location>
        <position position="104"/>
    </location>
</feature>
<dbReference type="PANTHER" id="PTHR11164">
    <property type="entry name" value="GLUTAMATE CYSTEINE LIGASE"/>
    <property type="match status" value="1"/>
</dbReference>
<name>A0A177ARV3_9BILA</name>
<keyword evidence="4 6" id="KW-0547">Nucleotide-binding</keyword>
<keyword evidence="5 6" id="KW-0067">ATP-binding</keyword>
<sequence length="104" mass="12236">MGLLSSGEPLIWEECKKYSKHIQRCGIKQFIHQYNKLKHRRNDKMYWGDEIEYMIVRFDNKNRKAQLSLKSPEIIKYFGNIEQKCAAKGKAQFSLKSPELKGVA</sequence>
<dbReference type="EMBL" id="LWCA01002128">
    <property type="protein sequence ID" value="OAF64103.1"/>
    <property type="molecule type" value="Genomic_DNA"/>
</dbReference>